<dbReference type="InterPro" id="IPR026055">
    <property type="entry name" value="FAR"/>
</dbReference>
<evidence type="ECO:0000259" key="1">
    <source>
        <dbReference type="Pfam" id="PF07993"/>
    </source>
</evidence>
<dbReference type="eggNOG" id="COG3320">
    <property type="taxonomic scope" value="Bacteria"/>
</dbReference>
<protein>
    <recommendedName>
        <fullName evidence="1">Thioester reductase (TE) domain-containing protein</fullName>
    </recommendedName>
</protein>
<dbReference type="PANTHER" id="PTHR11011">
    <property type="entry name" value="MALE STERILITY PROTEIN 2-RELATED"/>
    <property type="match status" value="1"/>
</dbReference>
<gene>
    <name evidence="2" type="ORF">BN159_4432</name>
</gene>
<dbReference type="KEGG" id="sdv:BN159_4432"/>
<dbReference type="Gene3D" id="3.40.50.720">
    <property type="entry name" value="NAD(P)-binding Rossmann-like Domain"/>
    <property type="match status" value="1"/>
</dbReference>
<dbReference type="HOGENOM" id="CLU_042504_1_0_11"/>
<dbReference type="AlphaFoldDB" id="K4QXQ8"/>
<reference evidence="2 3" key="1">
    <citation type="journal article" date="2012" name="J. Bacteriol.">
        <title>Genome sequence of the bacterium Streptomyces davawensis JCM 4913 and heterologous production of the unique antibiotic roseoflavin.</title>
        <authorList>
            <person name="Jankowitsch F."/>
            <person name="Schwarz J."/>
            <person name="Ruckert C."/>
            <person name="Gust B."/>
            <person name="Szczepanowski R."/>
            <person name="Blom J."/>
            <person name="Pelzer S."/>
            <person name="Kalinowski J."/>
            <person name="Mack M."/>
        </authorList>
    </citation>
    <scope>NUCLEOTIDE SEQUENCE [LARGE SCALE GENOMIC DNA]</scope>
    <source>
        <strain evidence="3">DSM 101723 / JCM 4913 / KCC S-0913 / 768</strain>
    </source>
</reference>
<dbReference type="OrthoDB" id="5241256at2"/>
<evidence type="ECO:0000313" key="2">
    <source>
        <dbReference type="EMBL" id="CCK28811.1"/>
    </source>
</evidence>
<organism evidence="2 3">
    <name type="scientific">Streptomyces davaonensis (strain DSM 101723 / JCM 4913 / KCC S-0913 / 768)</name>
    <dbReference type="NCBI Taxonomy" id="1214101"/>
    <lineage>
        <taxon>Bacteria</taxon>
        <taxon>Bacillati</taxon>
        <taxon>Actinomycetota</taxon>
        <taxon>Actinomycetes</taxon>
        <taxon>Kitasatosporales</taxon>
        <taxon>Streptomycetaceae</taxon>
        <taxon>Streptomyces</taxon>
    </lineage>
</organism>
<dbReference type="STRING" id="1214101.BN159_4432"/>
<name>K4QXQ8_STRDJ</name>
<sequence length="382" mass="41765">MTTRLLTGATGFVGGAVVLELLDKTDDAVLALVRGKDDAEATQRLHDTLSAMADGYGRSDLHPEILRRTLAVHGDMTVDGCGVDTTALPPVDEVWHCAASLRYEEEYRTEIEAQNVQGTANVLALAKSLGAGTFNYVSTAYVAGSRTDLIAEGPVTDQSVANNCYEQTKMRAEALVEEAAADDLRIRIMRPTVVIGHSVTRHGLNWSGLYGFARQVLVFKKTASRRLGTFLSHARVRLLADPDTVINLVPVDIVARNAVAISLSDSPETYFHLGNSAGPTVRAVVTQIFELIGLREPLWVDDRDGFTAIDEALDGGMNFYRSYLRYNKRFDLTNTAAVCGDDASFAPTGEEVMAEYLLYYLRTLRGFQENTGNERVVHRVAA</sequence>
<dbReference type="InterPro" id="IPR036291">
    <property type="entry name" value="NAD(P)-bd_dom_sf"/>
</dbReference>
<dbReference type="Pfam" id="PF07993">
    <property type="entry name" value="NAD_binding_4"/>
    <property type="match status" value="1"/>
</dbReference>
<dbReference type="SUPFAM" id="SSF51735">
    <property type="entry name" value="NAD(P)-binding Rossmann-fold domains"/>
    <property type="match status" value="1"/>
</dbReference>
<dbReference type="EMBL" id="HE971709">
    <property type="protein sequence ID" value="CCK28811.1"/>
    <property type="molecule type" value="Genomic_DNA"/>
</dbReference>
<proteinExistence type="predicted"/>
<dbReference type="PANTHER" id="PTHR11011:SF45">
    <property type="entry name" value="FATTY ACYL-COA REDUCTASE CG8306-RELATED"/>
    <property type="match status" value="1"/>
</dbReference>
<feature type="domain" description="Thioester reductase (TE)" evidence="1">
    <location>
        <begin position="6"/>
        <end position="256"/>
    </location>
</feature>
<keyword evidence="3" id="KW-1185">Reference proteome</keyword>
<evidence type="ECO:0000313" key="3">
    <source>
        <dbReference type="Proteomes" id="UP000008043"/>
    </source>
</evidence>
<accession>K4QXQ8</accession>
<dbReference type="InterPro" id="IPR013120">
    <property type="entry name" value="FAR_NAD-bd"/>
</dbReference>
<dbReference type="Proteomes" id="UP000008043">
    <property type="component" value="Chromosome"/>
</dbReference>
<dbReference type="GO" id="GO:0080019">
    <property type="term" value="F:alcohol-forming very long-chain fatty acyl-CoA reductase activity"/>
    <property type="evidence" value="ECO:0007669"/>
    <property type="project" value="InterPro"/>
</dbReference>
<dbReference type="RefSeq" id="WP_015659159.1">
    <property type="nucleotide sequence ID" value="NC_020504.1"/>
</dbReference>
<dbReference type="GO" id="GO:0035336">
    <property type="term" value="P:long-chain fatty-acyl-CoA metabolic process"/>
    <property type="evidence" value="ECO:0007669"/>
    <property type="project" value="TreeGrafter"/>
</dbReference>
<dbReference type="PATRIC" id="fig|1214101.3.peg.4485"/>